<dbReference type="GO" id="GO:0005737">
    <property type="term" value="C:cytoplasm"/>
    <property type="evidence" value="ECO:0007669"/>
    <property type="project" value="UniProtKB-SubCell"/>
</dbReference>
<comment type="subcellular location">
    <subcellularLocation>
        <location evidence="2">Cytoplasm</location>
    </subcellularLocation>
    <subcellularLocation>
        <location evidence="1">Nucleus</location>
    </subcellularLocation>
</comment>
<proteinExistence type="predicted"/>
<evidence type="ECO:0000256" key="4">
    <source>
        <dbReference type="ARBA" id="ARBA00023242"/>
    </source>
</evidence>
<dbReference type="InterPro" id="IPR044159">
    <property type="entry name" value="IQM"/>
</dbReference>
<protein>
    <submittedName>
        <fullName evidence="6">Uncharacterized protein</fullName>
    </submittedName>
</protein>
<comment type="caution">
    <text evidence="6">The sequence shown here is derived from an EMBL/GenBank/DDBJ whole genome shotgun (WGS) entry which is preliminary data.</text>
</comment>
<evidence type="ECO:0000256" key="5">
    <source>
        <dbReference type="SAM" id="MobiDB-lite"/>
    </source>
</evidence>
<feature type="region of interest" description="Disordered" evidence="5">
    <location>
        <begin position="1"/>
        <end position="26"/>
    </location>
</feature>
<evidence type="ECO:0000256" key="2">
    <source>
        <dbReference type="ARBA" id="ARBA00004496"/>
    </source>
</evidence>
<reference evidence="7" key="1">
    <citation type="journal article" date="2020" name="Nat. Commun.">
        <title>Genome assembly of wild tea tree DASZ reveals pedigree and selection history of tea varieties.</title>
        <authorList>
            <person name="Zhang W."/>
            <person name="Zhang Y."/>
            <person name="Qiu H."/>
            <person name="Guo Y."/>
            <person name="Wan H."/>
            <person name="Zhang X."/>
            <person name="Scossa F."/>
            <person name="Alseekh S."/>
            <person name="Zhang Q."/>
            <person name="Wang P."/>
            <person name="Xu L."/>
            <person name="Schmidt M.H."/>
            <person name="Jia X."/>
            <person name="Li D."/>
            <person name="Zhu A."/>
            <person name="Guo F."/>
            <person name="Chen W."/>
            <person name="Ni D."/>
            <person name="Usadel B."/>
            <person name="Fernie A.R."/>
            <person name="Wen W."/>
        </authorList>
    </citation>
    <scope>NUCLEOTIDE SEQUENCE [LARGE SCALE GENOMIC DNA]</scope>
    <source>
        <strain evidence="7">cv. G240</strain>
    </source>
</reference>
<keyword evidence="7" id="KW-1185">Reference proteome</keyword>
<feature type="compositionally biased region" description="Polar residues" evidence="5">
    <location>
        <begin position="1"/>
        <end position="10"/>
    </location>
</feature>
<evidence type="ECO:0000256" key="1">
    <source>
        <dbReference type="ARBA" id="ARBA00004123"/>
    </source>
</evidence>
<evidence type="ECO:0000313" key="6">
    <source>
        <dbReference type="EMBL" id="KAF5943366.1"/>
    </source>
</evidence>
<organism evidence="6 7">
    <name type="scientific">Camellia sinensis</name>
    <name type="common">Tea plant</name>
    <name type="synonym">Thea sinensis</name>
    <dbReference type="NCBI Taxonomy" id="4442"/>
    <lineage>
        <taxon>Eukaryota</taxon>
        <taxon>Viridiplantae</taxon>
        <taxon>Streptophyta</taxon>
        <taxon>Embryophyta</taxon>
        <taxon>Tracheophyta</taxon>
        <taxon>Spermatophyta</taxon>
        <taxon>Magnoliopsida</taxon>
        <taxon>eudicotyledons</taxon>
        <taxon>Gunneridae</taxon>
        <taxon>Pentapetalae</taxon>
        <taxon>asterids</taxon>
        <taxon>Ericales</taxon>
        <taxon>Theaceae</taxon>
        <taxon>Camellia</taxon>
    </lineage>
</organism>
<sequence length="116" mass="13254">MKPATSSSRKGTPKRRKATPEEKSSMLADSAVVVEELWWQGIDYARLNHSMISFFNFSKPEAAASRWSLVGKGLSKDSKAQKLAFQHWIEAKKAPFQKHREEEVKKKSKKLFCNDV</sequence>
<evidence type="ECO:0000256" key="3">
    <source>
        <dbReference type="ARBA" id="ARBA00022490"/>
    </source>
</evidence>
<dbReference type="PANTHER" id="PTHR31250:SF10">
    <property type="entry name" value="IQ DOMAIN-CONTAINING PROTEIN IQM3"/>
    <property type="match status" value="1"/>
</dbReference>
<keyword evidence="4" id="KW-0539">Nucleus</keyword>
<gene>
    <name evidence="6" type="ORF">HYC85_017443</name>
</gene>
<accession>A0A7J7GV35</accession>
<dbReference type="AlphaFoldDB" id="A0A7J7GV35"/>
<name>A0A7J7GV35_CAMSI</name>
<keyword evidence="3" id="KW-0963">Cytoplasm</keyword>
<reference evidence="6 7" key="2">
    <citation type="submission" date="2020-07" db="EMBL/GenBank/DDBJ databases">
        <title>Genome assembly of wild tea tree DASZ reveals pedigree and selection history of tea varieties.</title>
        <authorList>
            <person name="Zhang W."/>
        </authorList>
    </citation>
    <scope>NUCLEOTIDE SEQUENCE [LARGE SCALE GENOMIC DNA]</scope>
    <source>
        <strain evidence="7">cv. G240</strain>
        <tissue evidence="6">Leaf</tissue>
    </source>
</reference>
<dbReference type="GO" id="GO:0005634">
    <property type="term" value="C:nucleus"/>
    <property type="evidence" value="ECO:0007669"/>
    <property type="project" value="UniProtKB-SubCell"/>
</dbReference>
<dbReference type="PANTHER" id="PTHR31250">
    <property type="entry name" value="IQ DOMAIN-CONTAINING PROTEIN IQM3"/>
    <property type="match status" value="1"/>
</dbReference>
<evidence type="ECO:0000313" key="7">
    <source>
        <dbReference type="Proteomes" id="UP000593564"/>
    </source>
</evidence>
<dbReference type="EMBL" id="JACBKZ010000008">
    <property type="protein sequence ID" value="KAF5943366.1"/>
    <property type="molecule type" value="Genomic_DNA"/>
</dbReference>
<dbReference type="Proteomes" id="UP000593564">
    <property type="component" value="Unassembled WGS sequence"/>
</dbReference>